<dbReference type="Pfam" id="PF14109">
    <property type="entry name" value="GldH_lipo"/>
    <property type="match status" value="1"/>
</dbReference>
<gene>
    <name evidence="1" type="ORF">GCM10011425_21330</name>
</gene>
<dbReference type="InterPro" id="IPR020018">
    <property type="entry name" value="Motility-assoc_lipoprot_GldH"/>
</dbReference>
<proteinExistence type="predicted"/>
<keyword evidence="2" id="KW-1185">Reference proteome</keyword>
<reference evidence="1" key="1">
    <citation type="journal article" date="2014" name="Int. J. Syst. Evol. Microbiol.">
        <title>Complete genome sequence of Corynebacterium casei LMG S-19264T (=DSM 44701T), isolated from a smear-ripened cheese.</title>
        <authorList>
            <consortium name="US DOE Joint Genome Institute (JGI-PGF)"/>
            <person name="Walter F."/>
            <person name="Albersmeier A."/>
            <person name="Kalinowski J."/>
            <person name="Ruckert C."/>
        </authorList>
    </citation>
    <scope>NUCLEOTIDE SEQUENCE</scope>
    <source>
        <strain evidence="1">CCM 8711</strain>
    </source>
</reference>
<reference evidence="1" key="2">
    <citation type="submission" date="2020-09" db="EMBL/GenBank/DDBJ databases">
        <authorList>
            <person name="Sun Q."/>
            <person name="Sedlacek I."/>
        </authorList>
    </citation>
    <scope>NUCLEOTIDE SEQUENCE</scope>
    <source>
        <strain evidence="1">CCM 8711</strain>
    </source>
</reference>
<accession>A0A917JBA1</accession>
<dbReference type="Proteomes" id="UP000662074">
    <property type="component" value="Unassembled WGS sequence"/>
</dbReference>
<name>A0A917JBA1_9SPHI</name>
<comment type="caution">
    <text evidence="1">The sequence shown here is derived from an EMBL/GenBank/DDBJ whole genome shotgun (WGS) entry which is preliminary data.</text>
</comment>
<keyword evidence="1" id="KW-0449">Lipoprotein</keyword>
<evidence type="ECO:0000313" key="2">
    <source>
        <dbReference type="Proteomes" id="UP000662074"/>
    </source>
</evidence>
<dbReference type="AlphaFoldDB" id="A0A917JBA1"/>
<organism evidence="1 2">
    <name type="scientific">Mucilaginibacter galii</name>
    <dbReference type="NCBI Taxonomy" id="2005073"/>
    <lineage>
        <taxon>Bacteria</taxon>
        <taxon>Pseudomonadati</taxon>
        <taxon>Bacteroidota</taxon>
        <taxon>Sphingobacteriia</taxon>
        <taxon>Sphingobacteriales</taxon>
        <taxon>Sphingobacteriaceae</taxon>
        <taxon>Mucilaginibacter</taxon>
    </lineage>
</organism>
<evidence type="ECO:0000313" key="1">
    <source>
        <dbReference type="EMBL" id="GGI50921.1"/>
    </source>
</evidence>
<dbReference type="NCBIfam" id="TIGR03511">
    <property type="entry name" value="GldH_lipo"/>
    <property type="match status" value="1"/>
</dbReference>
<sequence length="184" mass="20886">MEILFGMDNSNKKRYSMGSLFIGIRTATHKAWLILAITAFALLTGCTDPNRIIDENTSIVNHNWSYGNKVKYNVDIQDPSVGYNLYLNVRVTANYKYSNMFVLVYQSGGAFKKTTATRYEIKLASPTGEWLGKGSGSMYSYQVSFKTNYHFSAKGKYHFEIEQNMRDNPLRAVSDVGLRVEKAE</sequence>
<protein>
    <submittedName>
        <fullName evidence="1">Gliding motility lipoprotein GldH</fullName>
    </submittedName>
</protein>
<dbReference type="EMBL" id="BMDO01000005">
    <property type="protein sequence ID" value="GGI50921.1"/>
    <property type="molecule type" value="Genomic_DNA"/>
</dbReference>